<dbReference type="STRING" id="137265.SAMN05421684_6232"/>
<evidence type="ECO:0000256" key="1">
    <source>
        <dbReference type="ARBA" id="ARBA00023015"/>
    </source>
</evidence>
<proteinExistence type="predicted"/>
<dbReference type="PROSITE" id="PS51118">
    <property type="entry name" value="HTH_HXLR"/>
    <property type="match status" value="1"/>
</dbReference>
<name>A0A1H3TQR1_9ACTN</name>
<keyword evidence="2" id="KW-0238">DNA-binding</keyword>
<dbReference type="OrthoDB" id="9792527at2"/>
<dbReference type="SUPFAM" id="SSF46785">
    <property type="entry name" value="Winged helix' DNA-binding domain"/>
    <property type="match status" value="1"/>
</dbReference>
<evidence type="ECO:0000259" key="4">
    <source>
        <dbReference type="PROSITE" id="PS51118"/>
    </source>
</evidence>
<dbReference type="AlphaFoldDB" id="A0A1H3TQR1"/>
<dbReference type="InterPro" id="IPR002577">
    <property type="entry name" value="HTH_HxlR"/>
</dbReference>
<evidence type="ECO:0000256" key="3">
    <source>
        <dbReference type="ARBA" id="ARBA00023163"/>
    </source>
</evidence>
<dbReference type="Pfam" id="PF01638">
    <property type="entry name" value="HxlR"/>
    <property type="match status" value="1"/>
</dbReference>
<evidence type="ECO:0000256" key="2">
    <source>
        <dbReference type="ARBA" id="ARBA00023125"/>
    </source>
</evidence>
<dbReference type="Proteomes" id="UP000199632">
    <property type="component" value="Unassembled WGS sequence"/>
</dbReference>
<keyword evidence="3" id="KW-0804">Transcription</keyword>
<evidence type="ECO:0000313" key="5">
    <source>
        <dbReference type="EMBL" id="SDZ52633.1"/>
    </source>
</evidence>
<dbReference type="Gene3D" id="1.10.10.10">
    <property type="entry name" value="Winged helix-like DNA-binding domain superfamily/Winged helix DNA-binding domain"/>
    <property type="match status" value="1"/>
</dbReference>
<sequence length="149" mass="16438">MKKVTLDAQYPVCSIERSLEVLGERWTFLVLREALSGSTRFGEFTDALGISTDLLSDRLATLVNAGIMNKRPYQQPGQRVRYEYHLTPAGEELRIVLGALQQWGDQHSAPATGPSAERRSRRTGEQLDVAFVDKAGNAVGLDDVTFVAT</sequence>
<dbReference type="GO" id="GO:0003677">
    <property type="term" value="F:DNA binding"/>
    <property type="evidence" value="ECO:0007669"/>
    <property type="project" value="UniProtKB-KW"/>
</dbReference>
<feature type="domain" description="HTH hxlR-type" evidence="4">
    <location>
        <begin position="13"/>
        <end position="112"/>
    </location>
</feature>
<dbReference type="EMBL" id="FNQB01000003">
    <property type="protein sequence ID" value="SDZ52633.1"/>
    <property type="molecule type" value="Genomic_DNA"/>
</dbReference>
<dbReference type="RefSeq" id="WP_090800128.1">
    <property type="nucleotide sequence ID" value="NZ_BOND01000023.1"/>
</dbReference>
<gene>
    <name evidence="5" type="ORF">SAMN05421684_6232</name>
</gene>
<keyword evidence="6" id="KW-1185">Reference proteome</keyword>
<organism evidence="5 6">
    <name type="scientific">Asanoa ishikariensis</name>
    <dbReference type="NCBI Taxonomy" id="137265"/>
    <lineage>
        <taxon>Bacteria</taxon>
        <taxon>Bacillati</taxon>
        <taxon>Actinomycetota</taxon>
        <taxon>Actinomycetes</taxon>
        <taxon>Micromonosporales</taxon>
        <taxon>Micromonosporaceae</taxon>
        <taxon>Asanoa</taxon>
    </lineage>
</organism>
<evidence type="ECO:0000313" key="6">
    <source>
        <dbReference type="Proteomes" id="UP000199632"/>
    </source>
</evidence>
<accession>A0A1H3TQR1</accession>
<protein>
    <submittedName>
        <fullName evidence="5">Transcriptional regulator, HxlR family</fullName>
    </submittedName>
</protein>
<dbReference type="InterPro" id="IPR036388">
    <property type="entry name" value="WH-like_DNA-bd_sf"/>
</dbReference>
<reference evidence="6" key="1">
    <citation type="submission" date="2016-10" db="EMBL/GenBank/DDBJ databases">
        <authorList>
            <person name="Varghese N."/>
            <person name="Submissions S."/>
        </authorList>
    </citation>
    <scope>NUCLEOTIDE SEQUENCE [LARGE SCALE GENOMIC DNA]</scope>
    <source>
        <strain evidence="6">DSM 44718</strain>
    </source>
</reference>
<keyword evidence="1" id="KW-0805">Transcription regulation</keyword>
<dbReference type="PANTHER" id="PTHR33204">
    <property type="entry name" value="TRANSCRIPTIONAL REGULATOR, MARR FAMILY"/>
    <property type="match status" value="1"/>
</dbReference>
<dbReference type="PANTHER" id="PTHR33204:SF18">
    <property type="entry name" value="TRANSCRIPTIONAL REGULATORY PROTEIN"/>
    <property type="match status" value="1"/>
</dbReference>
<dbReference type="InterPro" id="IPR036390">
    <property type="entry name" value="WH_DNA-bd_sf"/>
</dbReference>